<gene>
    <name evidence="1" type="ORF">AVEN_194489_1</name>
</gene>
<dbReference type="AlphaFoldDB" id="A0A4Y2A6F2"/>
<evidence type="ECO:0000313" key="2">
    <source>
        <dbReference type="Proteomes" id="UP000499080"/>
    </source>
</evidence>
<sequence length="365" mass="44429">MSPYLNPNLEIRCLVALAIALCNYKKVEKLFLEEMRYRDPEDWEEVAHESVLIPLTENDMKRLFCEKWPKTDTTQWSMGDKLLAMLANIYREIIKFFVKNAILVWRRVNIDFNELFVFDPIGTLNHHKTIENILKSDIISNRLRFTIACSKCLKDHVFSIWNKMEHAERRFFDRIDGTMDRYRTELTYMWIRVIHEEGAKTDSFPNDNFYKFCKTPEAMMYTLQYELPERRSSCLDLCIENSLRRQDDLPFWLQHMNAQEKNVIYKRYAFEILKYCLYWPLVLDFMDMARILYSHLTPQNFVDFFRFLWKWRMTSRHRSHRYFYYRKLYAQFFQCAPTHLKDYVKQNIDECDIIETVKSCLKSNT</sequence>
<name>A0A4Y2A6F2_ARAVE</name>
<dbReference type="Proteomes" id="UP000499080">
    <property type="component" value="Unassembled WGS sequence"/>
</dbReference>
<accession>A0A4Y2A6F2</accession>
<comment type="caution">
    <text evidence="1">The sequence shown here is derived from an EMBL/GenBank/DDBJ whole genome shotgun (WGS) entry which is preliminary data.</text>
</comment>
<keyword evidence="2" id="KW-1185">Reference proteome</keyword>
<proteinExistence type="predicted"/>
<protein>
    <submittedName>
        <fullName evidence="1">Uncharacterized protein</fullName>
    </submittedName>
</protein>
<evidence type="ECO:0000313" key="1">
    <source>
        <dbReference type="EMBL" id="GBL75260.1"/>
    </source>
</evidence>
<dbReference type="EMBL" id="BGPR01000007">
    <property type="protein sequence ID" value="GBL75260.1"/>
    <property type="molecule type" value="Genomic_DNA"/>
</dbReference>
<organism evidence="1 2">
    <name type="scientific">Araneus ventricosus</name>
    <name type="common">Orbweaver spider</name>
    <name type="synonym">Epeira ventricosa</name>
    <dbReference type="NCBI Taxonomy" id="182803"/>
    <lineage>
        <taxon>Eukaryota</taxon>
        <taxon>Metazoa</taxon>
        <taxon>Ecdysozoa</taxon>
        <taxon>Arthropoda</taxon>
        <taxon>Chelicerata</taxon>
        <taxon>Arachnida</taxon>
        <taxon>Araneae</taxon>
        <taxon>Araneomorphae</taxon>
        <taxon>Entelegynae</taxon>
        <taxon>Araneoidea</taxon>
        <taxon>Araneidae</taxon>
        <taxon>Araneus</taxon>
    </lineage>
</organism>
<reference evidence="1 2" key="1">
    <citation type="journal article" date="2019" name="Sci. Rep.">
        <title>Orb-weaving spider Araneus ventricosus genome elucidates the spidroin gene catalogue.</title>
        <authorList>
            <person name="Kono N."/>
            <person name="Nakamura H."/>
            <person name="Ohtoshi R."/>
            <person name="Moran D.A.P."/>
            <person name="Shinohara A."/>
            <person name="Yoshida Y."/>
            <person name="Fujiwara M."/>
            <person name="Mori M."/>
            <person name="Tomita M."/>
            <person name="Arakawa K."/>
        </authorList>
    </citation>
    <scope>NUCLEOTIDE SEQUENCE [LARGE SCALE GENOMIC DNA]</scope>
</reference>